<dbReference type="STRING" id="405436.SAMN05444365_104147"/>
<dbReference type="EMBL" id="FNPH01000004">
    <property type="protein sequence ID" value="SDY92043.1"/>
    <property type="molecule type" value="Genomic_DNA"/>
</dbReference>
<keyword evidence="4" id="KW-1185">Reference proteome</keyword>
<dbReference type="InterPro" id="IPR043128">
    <property type="entry name" value="Rev_trsase/Diguanyl_cyclase"/>
</dbReference>
<evidence type="ECO:0000256" key="1">
    <source>
        <dbReference type="SAM" id="Phobius"/>
    </source>
</evidence>
<dbReference type="SMART" id="SM00267">
    <property type="entry name" value="GGDEF"/>
    <property type="match status" value="1"/>
</dbReference>
<dbReference type="PANTHER" id="PTHR46663:SF2">
    <property type="entry name" value="GGDEF DOMAIN-CONTAINING PROTEIN"/>
    <property type="match status" value="1"/>
</dbReference>
<proteinExistence type="predicted"/>
<feature type="domain" description="GGDEF" evidence="2">
    <location>
        <begin position="355"/>
        <end position="488"/>
    </location>
</feature>
<dbReference type="InterPro" id="IPR029787">
    <property type="entry name" value="Nucleotide_cyclase"/>
</dbReference>
<gene>
    <name evidence="3" type="ORF">SAMN05444365_104147</name>
</gene>
<feature type="transmembrane region" description="Helical" evidence="1">
    <location>
        <begin position="161"/>
        <end position="182"/>
    </location>
</feature>
<feature type="transmembrane region" description="Helical" evidence="1">
    <location>
        <begin position="40"/>
        <end position="59"/>
    </location>
</feature>
<accession>A0A1H3NTF8</accession>
<reference evidence="4" key="1">
    <citation type="submission" date="2016-10" db="EMBL/GenBank/DDBJ databases">
        <authorList>
            <person name="Varghese N."/>
            <person name="Submissions S."/>
        </authorList>
    </citation>
    <scope>NUCLEOTIDE SEQUENCE [LARGE SCALE GENOMIC DNA]</scope>
    <source>
        <strain evidence="4">DSM 45245</strain>
    </source>
</reference>
<keyword evidence="1" id="KW-1133">Transmembrane helix</keyword>
<sequence>MDTGDERPAQARWLVPGLLATGAAFAAVHAASDVTGRTAVMTVASLVATVGVITGLRVNRITDDRHWKMSLLGLALLTALNAISFVQVGLGGAERVTSPVAPFLQAGGYLALLAGSVVVVFRHAPQDSGGVIDAALIGVGAAAPIWELLLRPRLQATGTPTVAQTVVLAQVLALLATLGALLRISRTTARGRGSLRFLFAALANTVAGLLLSILTTDPATGRSAPYVGILWMSGYLCLAAAVLHPSAAGFTVPGSWRRDQLSPVRFGLLGVCLLLPPVIGGIPQLFGRAPDGLLLCVGPLLSVPLVLARIKQLMGQHVEDQRRLTHQASHDELTGLPNRRHVFALLDAVLRAGDRDVAVLFCDLNDFKPINDRLGHEAGDDVLRTVAGRLRGCVRSDDVVGRIGGDEFLVICPGAGLDAAAATRDRIERALAAPLRWRGETVRVGTAVGAATAPAGTDITAGALVAAADQAMYVDKRAGKDAAADHAAVQTI</sequence>
<evidence type="ECO:0000259" key="2">
    <source>
        <dbReference type="PROSITE" id="PS50887"/>
    </source>
</evidence>
<dbReference type="InterPro" id="IPR052163">
    <property type="entry name" value="DGC-Regulatory_Protein"/>
</dbReference>
<evidence type="ECO:0000313" key="4">
    <source>
        <dbReference type="Proteomes" id="UP000242415"/>
    </source>
</evidence>
<dbReference type="Pfam" id="PF00990">
    <property type="entry name" value="GGDEF"/>
    <property type="match status" value="1"/>
</dbReference>
<feature type="transmembrane region" description="Helical" evidence="1">
    <location>
        <begin position="226"/>
        <end position="245"/>
    </location>
</feature>
<dbReference type="CDD" id="cd01949">
    <property type="entry name" value="GGDEF"/>
    <property type="match status" value="1"/>
</dbReference>
<keyword evidence="1" id="KW-0472">Membrane</keyword>
<keyword evidence="1" id="KW-0812">Transmembrane</keyword>
<dbReference type="PROSITE" id="PS50887">
    <property type="entry name" value="GGDEF"/>
    <property type="match status" value="1"/>
</dbReference>
<dbReference type="OrthoDB" id="3278283at2"/>
<dbReference type="AlphaFoldDB" id="A0A1H3NTF8"/>
<feature type="transmembrane region" description="Helical" evidence="1">
    <location>
        <begin position="71"/>
        <end position="90"/>
    </location>
</feature>
<evidence type="ECO:0000313" key="3">
    <source>
        <dbReference type="EMBL" id="SDY92043.1"/>
    </source>
</evidence>
<dbReference type="InterPro" id="IPR000160">
    <property type="entry name" value="GGDEF_dom"/>
</dbReference>
<feature type="transmembrane region" description="Helical" evidence="1">
    <location>
        <begin position="266"/>
        <end position="286"/>
    </location>
</feature>
<dbReference type="Gene3D" id="3.30.70.270">
    <property type="match status" value="1"/>
</dbReference>
<dbReference type="SUPFAM" id="SSF55073">
    <property type="entry name" value="Nucleotide cyclase"/>
    <property type="match status" value="1"/>
</dbReference>
<feature type="transmembrane region" description="Helical" evidence="1">
    <location>
        <begin position="102"/>
        <end position="121"/>
    </location>
</feature>
<organism evidence="3 4">
    <name type="scientific">Micromonospora pattaloongensis</name>
    <dbReference type="NCBI Taxonomy" id="405436"/>
    <lineage>
        <taxon>Bacteria</taxon>
        <taxon>Bacillati</taxon>
        <taxon>Actinomycetota</taxon>
        <taxon>Actinomycetes</taxon>
        <taxon>Micromonosporales</taxon>
        <taxon>Micromonosporaceae</taxon>
        <taxon>Micromonospora</taxon>
    </lineage>
</organism>
<dbReference type="Proteomes" id="UP000242415">
    <property type="component" value="Unassembled WGS sequence"/>
</dbReference>
<feature type="transmembrane region" description="Helical" evidence="1">
    <location>
        <begin position="194"/>
        <end position="214"/>
    </location>
</feature>
<dbReference type="RefSeq" id="WP_139307281.1">
    <property type="nucleotide sequence ID" value="NZ_FNPH01000004.1"/>
</dbReference>
<protein>
    <submittedName>
        <fullName evidence="3">Diguanylate cyclase (GGDEF) domain-containing protein</fullName>
    </submittedName>
</protein>
<feature type="transmembrane region" description="Helical" evidence="1">
    <location>
        <begin position="130"/>
        <end position="149"/>
    </location>
</feature>
<name>A0A1H3NTF8_9ACTN</name>
<dbReference type="PANTHER" id="PTHR46663">
    <property type="entry name" value="DIGUANYLATE CYCLASE DGCT-RELATED"/>
    <property type="match status" value="1"/>
</dbReference>
<dbReference type="NCBIfam" id="TIGR00254">
    <property type="entry name" value="GGDEF"/>
    <property type="match status" value="1"/>
</dbReference>